<dbReference type="Proteomes" id="UP000557307">
    <property type="component" value="Unassembled WGS sequence"/>
</dbReference>
<proteinExistence type="predicted"/>
<dbReference type="InterPro" id="IPR019619">
    <property type="entry name" value="DUF2490"/>
</dbReference>
<evidence type="ECO:0000256" key="1">
    <source>
        <dbReference type="SAM" id="SignalP"/>
    </source>
</evidence>
<dbReference type="EMBL" id="JACHGF010000001">
    <property type="protein sequence ID" value="MBB5282857.1"/>
    <property type="molecule type" value="Genomic_DNA"/>
</dbReference>
<evidence type="ECO:0000313" key="3">
    <source>
        <dbReference type="Proteomes" id="UP000557307"/>
    </source>
</evidence>
<reference evidence="2 3" key="1">
    <citation type="submission" date="2020-08" db="EMBL/GenBank/DDBJ databases">
        <title>Genomic Encyclopedia of Type Strains, Phase IV (KMG-IV): sequencing the most valuable type-strain genomes for metagenomic binning, comparative biology and taxonomic classification.</title>
        <authorList>
            <person name="Goeker M."/>
        </authorList>
    </citation>
    <scope>NUCLEOTIDE SEQUENCE [LARGE SCALE GENOMIC DNA]</scope>
    <source>
        <strain evidence="2 3">DSM 105074</strain>
    </source>
</reference>
<keyword evidence="3" id="KW-1185">Reference proteome</keyword>
<evidence type="ECO:0008006" key="4">
    <source>
        <dbReference type="Google" id="ProtNLM"/>
    </source>
</evidence>
<gene>
    <name evidence="2" type="ORF">HNQ92_000978</name>
</gene>
<feature type="chain" id="PRO_5033067880" description="DUF2490 domain-containing protein" evidence="1">
    <location>
        <begin position="31"/>
        <end position="284"/>
    </location>
</feature>
<keyword evidence="1" id="KW-0732">Signal</keyword>
<sequence length="284" mass="33818">MLQNASLVPFPKLLLYLSLLALLAASPAWAQNAKIVYPHRVFWHKSEVNEIFDRKVGPGYLGVGFDFVYRRKNVLNEGSMFRAPLRESFRPWLHYQFSQYARFSVSPLGYMNTNEYVGKPEDLLRAPFQEWRTTFQFFHHIKQWEGRIMHTWRYRYELRWQEQANASDYRYFNRFRFRYRIRAVLKGEDFYENNMIYAAVSNEIGLNIGKNVVYNTFNQNRLYAGVGYRFLNSVRAEVRYVNRYRTRGATGLEFDHGQGLMIGLYIDQLSGLGKEHTRSVRFTD</sequence>
<comment type="caution">
    <text evidence="2">The sequence shown here is derived from an EMBL/GenBank/DDBJ whole genome shotgun (WGS) entry which is preliminary data.</text>
</comment>
<dbReference type="Pfam" id="PF10677">
    <property type="entry name" value="DUF2490"/>
    <property type="match status" value="1"/>
</dbReference>
<organism evidence="2 3">
    <name type="scientific">Rhabdobacter roseus</name>
    <dbReference type="NCBI Taxonomy" id="1655419"/>
    <lineage>
        <taxon>Bacteria</taxon>
        <taxon>Pseudomonadati</taxon>
        <taxon>Bacteroidota</taxon>
        <taxon>Cytophagia</taxon>
        <taxon>Cytophagales</taxon>
        <taxon>Cytophagaceae</taxon>
        <taxon>Rhabdobacter</taxon>
    </lineage>
</organism>
<accession>A0A840TM77</accession>
<evidence type="ECO:0000313" key="2">
    <source>
        <dbReference type="EMBL" id="MBB5282857.1"/>
    </source>
</evidence>
<name>A0A840TM77_9BACT</name>
<dbReference type="RefSeq" id="WP_184171638.1">
    <property type="nucleotide sequence ID" value="NZ_JACHGF010000001.1"/>
</dbReference>
<dbReference type="AlphaFoldDB" id="A0A840TM77"/>
<feature type="signal peptide" evidence="1">
    <location>
        <begin position="1"/>
        <end position="30"/>
    </location>
</feature>
<protein>
    <recommendedName>
        <fullName evidence="4">DUF2490 domain-containing protein</fullName>
    </recommendedName>
</protein>